<dbReference type="SMART" id="SM00729">
    <property type="entry name" value="Elp3"/>
    <property type="match status" value="1"/>
</dbReference>
<dbReference type="Pfam" id="PF04055">
    <property type="entry name" value="Radical_SAM"/>
    <property type="match status" value="1"/>
</dbReference>
<dbReference type="OrthoDB" id="9763993at2"/>
<sequence length="329" mass="36464">MQDTFGRSITYLRVSVTDRCDFRCFYCMSEDMTFLDRKDLLSIEELDTVCSTFIRRGVRKIRLTGGEPLVRRGIMELIARLSRHKDSGHLDEITLTTNGSQLAKHAHEIKRLGVERINVSVDSLNAEKFAEITRRGDLKQVLGGLKAAQDAGLKVKINTVALKAYNKDELSDMVGWCGDQGFDLTFIETMPLGDIGGDRTEQYLALSDVRANLEKDWTMTPSTASTGGPSKYVEVAETGQKVGFITPLSEHFCDTCNRMRLTCTGTLYMCLGQDSAVDLREALRQDATLGMLNAAIDQSLHLKPKGHEFIIEPGHGGPALKRHMNVTGG</sequence>
<dbReference type="STRING" id="28181.BEN30_13590"/>
<keyword evidence="8 12" id="KW-0342">GTP-binding</keyword>
<keyword evidence="7 12" id="KW-0411">Iron-sulfur</keyword>
<feature type="binding site" evidence="12">
    <location>
        <position position="253"/>
    </location>
    <ligand>
        <name>[4Fe-4S] cluster</name>
        <dbReference type="ChEBI" id="CHEBI:49883"/>
        <label>2</label>
        <note>4Fe-4S-substrate</note>
    </ligand>
</feature>
<evidence type="ECO:0000256" key="5">
    <source>
        <dbReference type="ARBA" id="ARBA00022741"/>
    </source>
</evidence>
<keyword evidence="15" id="KW-1185">Reference proteome</keyword>
<feature type="binding site" evidence="12">
    <location>
        <position position="190"/>
    </location>
    <ligand>
        <name>S-adenosyl-L-methionine</name>
        <dbReference type="ChEBI" id="CHEBI:59789"/>
    </ligand>
</feature>
<dbReference type="GO" id="GO:0061799">
    <property type="term" value="F:cyclic pyranopterin monophosphate synthase activity"/>
    <property type="evidence" value="ECO:0007669"/>
    <property type="project" value="TreeGrafter"/>
</dbReference>
<comment type="similarity">
    <text evidence="12">Belongs to the radical SAM superfamily. MoaA family.</text>
</comment>
<feature type="binding site" evidence="12">
    <location>
        <position position="256"/>
    </location>
    <ligand>
        <name>[4Fe-4S] cluster</name>
        <dbReference type="ChEBI" id="CHEBI:49883"/>
        <label>2</label>
        <note>4Fe-4S-substrate</note>
    </ligand>
</feature>
<dbReference type="InterPro" id="IPR010505">
    <property type="entry name" value="MoaA_twitch"/>
</dbReference>
<feature type="binding site" evidence="12">
    <location>
        <position position="13"/>
    </location>
    <ligand>
        <name>GTP</name>
        <dbReference type="ChEBI" id="CHEBI:37565"/>
    </ligand>
</feature>
<dbReference type="SFLD" id="SFLDG01067">
    <property type="entry name" value="SPASM/twitch_domain_containing"/>
    <property type="match status" value="1"/>
</dbReference>
<name>A0A1E5Q5T4_9PROT</name>
<dbReference type="GO" id="GO:0046872">
    <property type="term" value="F:metal ion binding"/>
    <property type="evidence" value="ECO:0007669"/>
    <property type="project" value="UniProtKB-KW"/>
</dbReference>
<evidence type="ECO:0000256" key="4">
    <source>
        <dbReference type="ARBA" id="ARBA00022723"/>
    </source>
</evidence>
<dbReference type="PROSITE" id="PS01305">
    <property type="entry name" value="MOAA_NIFB_PQQE"/>
    <property type="match status" value="1"/>
</dbReference>
<dbReference type="Gene3D" id="3.20.20.70">
    <property type="entry name" value="Aldolase class I"/>
    <property type="match status" value="1"/>
</dbReference>
<feature type="binding site" evidence="12">
    <location>
        <position position="120"/>
    </location>
    <ligand>
        <name>S-adenosyl-L-methionine</name>
        <dbReference type="ChEBI" id="CHEBI:59789"/>
    </ligand>
</feature>
<comment type="caution">
    <text evidence="14">The sequence shown here is derived from an EMBL/GenBank/DDBJ whole genome shotgun (WGS) entry which is preliminary data.</text>
</comment>
<organism evidence="14 15">
    <name type="scientific">Magnetovibrio blakemorei</name>
    <dbReference type="NCBI Taxonomy" id="28181"/>
    <lineage>
        <taxon>Bacteria</taxon>
        <taxon>Pseudomonadati</taxon>
        <taxon>Pseudomonadota</taxon>
        <taxon>Alphaproteobacteria</taxon>
        <taxon>Rhodospirillales</taxon>
        <taxon>Magnetovibrionaceae</taxon>
        <taxon>Magnetovibrio</taxon>
    </lineage>
</organism>
<keyword evidence="9 12" id="KW-0501">Molybdenum cofactor biosynthesis</keyword>
<feature type="binding site" evidence="12">
    <location>
        <position position="270"/>
    </location>
    <ligand>
        <name>[4Fe-4S] cluster</name>
        <dbReference type="ChEBI" id="CHEBI:49883"/>
        <label>2</label>
        <note>4Fe-4S-substrate</note>
    </ligand>
</feature>
<dbReference type="SFLD" id="SFLDG01386">
    <property type="entry name" value="main_SPASM_domain-containing"/>
    <property type="match status" value="1"/>
</dbReference>
<dbReference type="InterPro" id="IPR058240">
    <property type="entry name" value="rSAM_sf"/>
</dbReference>
<dbReference type="GO" id="GO:0051539">
    <property type="term" value="F:4 iron, 4 sulfur cluster binding"/>
    <property type="evidence" value="ECO:0007669"/>
    <property type="project" value="UniProtKB-UniRule"/>
</dbReference>
<comment type="pathway">
    <text evidence="12">Cofactor biosynthesis; molybdopterin biosynthesis.</text>
</comment>
<dbReference type="SFLD" id="SFLDG01383">
    <property type="entry name" value="cyclic_pyranopterin_phosphate"/>
    <property type="match status" value="1"/>
</dbReference>
<evidence type="ECO:0000256" key="11">
    <source>
        <dbReference type="ARBA" id="ARBA00048697"/>
    </source>
</evidence>
<keyword evidence="6 12" id="KW-0408">Iron</keyword>
<evidence type="ECO:0000313" key="15">
    <source>
        <dbReference type="Proteomes" id="UP000095347"/>
    </source>
</evidence>
<evidence type="ECO:0000256" key="1">
    <source>
        <dbReference type="ARBA" id="ARBA00012167"/>
    </source>
</evidence>
<dbReference type="SUPFAM" id="SSF102114">
    <property type="entry name" value="Radical SAM enzymes"/>
    <property type="match status" value="1"/>
</dbReference>
<dbReference type="PANTHER" id="PTHR22960">
    <property type="entry name" value="MOLYBDOPTERIN COFACTOR SYNTHESIS PROTEIN A"/>
    <property type="match status" value="1"/>
</dbReference>
<feature type="binding site" evidence="12">
    <location>
        <position position="62"/>
    </location>
    <ligand>
        <name>GTP</name>
        <dbReference type="ChEBI" id="CHEBI:37565"/>
    </ligand>
</feature>
<evidence type="ECO:0000256" key="7">
    <source>
        <dbReference type="ARBA" id="ARBA00023014"/>
    </source>
</evidence>
<evidence type="ECO:0000259" key="13">
    <source>
        <dbReference type="PROSITE" id="PS51918"/>
    </source>
</evidence>
<accession>A0A1E5Q5T4</accession>
<evidence type="ECO:0000256" key="12">
    <source>
        <dbReference type="HAMAP-Rule" id="MF_01225"/>
    </source>
</evidence>
<keyword evidence="5 12" id="KW-0547">Nucleotide-binding</keyword>
<keyword evidence="2 12" id="KW-0004">4Fe-4S</keyword>
<dbReference type="EC" id="4.1.99.22" evidence="1 12"/>
<comment type="catalytic activity">
    <reaction evidence="11 12">
        <text>GTP + AH2 + S-adenosyl-L-methionine = (8S)-3',8-cyclo-7,8-dihydroguanosine 5'-triphosphate + 5'-deoxyadenosine + L-methionine + A + H(+)</text>
        <dbReference type="Rhea" id="RHEA:49576"/>
        <dbReference type="ChEBI" id="CHEBI:13193"/>
        <dbReference type="ChEBI" id="CHEBI:15378"/>
        <dbReference type="ChEBI" id="CHEBI:17319"/>
        <dbReference type="ChEBI" id="CHEBI:17499"/>
        <dbReference type="ChEBI" id="CHEBI:37565"/>
        <dbReference type="ChEBI" id="CHEBI:57844"/>
        <dbReference type="ChEBI" id="CHEBI:59789"/>
        <dbReference type="ChEBI" id="CHEBI:131766"/>
        <dbReference type="EC" id="4.1.99.22"/>
    </reaction>
</comment>
<dbReference type="GO" id="GO:0005525">
    <property type="term" value="F:GTP binding"/>
    <property type="evidence" value="ECO:0007669"/>
    <property type="project" value="UniProtKB-UniRule"/>
</dbReference>
<dbReference type="UniPathway" id="UPA00344"/>
<dbReference type="GO" id="GO:1904047">
    <property type="term" value="F:S-adenosyl-L-methionine binding"/>
    <property type="evidence" value="ECO:0007669"/>
    <property type="project" value="UniProtKB-UniRule"/>
</dbReference>
<dbReference type="InterPro" id="IPR013483">
    <property type="entry name" value="MoaA"/>
</dbReference>
<evidence type="ECO:0000256" key="2">
    <source>
        <dbReference type="ARBA" id="ARBA00022485"/>
    </source>
</evidence>
<keyword evidence="3 12" id="KW-0949">S-adenosyl-L-methionine</keyword>
<evidence type="ECO:0000313" key="14">
    <source>
        <dbReference type="EMBL" id="OEJ65680.1"/>
    </source>
</evidence>
<dbReference type="InterPro" id="IPR013785">
    <property type="entry name" value="Aldolase_TIM"/>
</dbReference>
<dbReference type="InterPro" id="IPR000385">
    <property type="entry name" value="MoaA_NifB_PqqE_Fe-S-bd_CS"/>
</dbReference>
<dbReference type="Proteomes" id="UP000095347">
    <property type="component" value="Unassembled WGS sequence"/>
</dbReference>
<evidence type="ECO:0000256" key="6">
    <source>
        <dbReference type="ARBA" id="ARBA00023004"/>
    </source>
</evidence>
<dbReference type="SFLD" id="SFLDS00029">
    <property type="entry name" value="Radical_SAM"/>
    <property type="match status" value="1"/>
</dbReference>
<keyword evidence="4 12" id="KW-0479">Metal-binding</keyword>
<comment type="function">
    <text evidence="12">Catalyzes the cyclization of GTP to (8S)-3',8-cyclo-7,8-dihydroguanosine 5'-triphosphate.</text>
</comment>
<dbReference type="GO" id="GO:0061798">
    <property type="term" value="F:GTP 3',8'-cyclase activity"/>
    <property type="evidence" value="ECO:0007669"/>
    <property type="project" value="UniProtKB-UniRule"/>
</dbReference>
<feature type="binding site" evidence="12">
    <location>
        <position position="156"/>
    </location>
    <ligand>
        <name>GTP</name>
        <dbReference type="ChEBI" id="CHEBI:37565"/>
    </ligand>
</feature>
<protein>
    <recommendedName>
        <fullName evidence="1 12">GTP 3',8-cyclase</fullName>
        <ecNumber evidence="1 12">4.1.99.22</ecNumber>
    </recommendedName>
    <alternativeName>
        <fullName evidence="12">Molybdenum cofactor biosynthesis protein A</fullName>
    </alternativeName>
</protein>
<dbReference type="NCBIfam" id="TIGR02666">
    <property type="entry name" value="moaA"/>
    <property type="match status" value="1"/>
</dbReference>
<dbReference type="CDD" id="cd01335">
    <property type="entry name" value="Radical_SAM"/>
    <property type="match status" value="1"/>
</dbReference>
<feature type="binding site" evidence="12">
    <location>
        <position position="66"/>
    </location>
    <ligand>
        <name>S-adenosyl-L-methionine</name>
        <dbReference type="ChEBI" id="CHEBI:59789"/>
    </ligand>
</feature>
<feature type="domain" description="Radical SAM core" evidence="13">
    <location>
        <begin position="4"/>
        <end position="230"/>
    </location>
</feature>
<gene>
    <name evidence="12" type="primary">moaA</name>
    <name evidence="14" type="ORF">BEN30_13590</name>
</gene>
<dbReference type="PROSITE" id="PS51918">
    <property type="entry name" value="RADICAL_SAM"/>
    <property type="match status" value="1"/>
</dbReference>
<feature type="binding site" evidence="12">
    <location>
        <position position="96"/>
    </location>
    <ligand>
        <name>GTP</name>
        <dbReference type="ChEBI" id="CHEBI:37565"/>
    </ligand>
</feature>
<dbReference type="HAMAP" id="MF_01225_B">
    <property type="entry name" value="MoaA_B"/>
    <property type="match status" value="1"/>
</dbReference>
<evidence type="ECO:0000256" key="8">
    <source>
        <dbReference type="ARBA" id="ARBA00023134"/>
    </source>
</evidence>
<dbReference type="CDD" id="cd21117">
    <property type="entry name" value="Twitch_MoaA"/>
    <property type="match status" value="1"/>
</dbReference>
<comment type="subunit">
    <text evidence="12">Monomer and homodimer.</text>
</comment>
<feature type="binding site" evidence="12">
    <location>
        <position position="24"/>
    </location>
    <ligand>
        <name>[4Fe-4S] cluster</name>
        <dbReference type="ChEBI" id="CHEBI:49883"/>
        <label>1</label>
        <note>4Fe-4S-S-AdoMet</note>
    </ligand>
</feature>
<feature type="binding site" evidence="12">
    <location>
        <begin position="258"/>
        <end position="260"/>
    </location>
    <ligand>
        <name>GTP</name>
        <dbReference type="ChEBI" id="CHEBI:37565"/>
    </ligand>
</feature>
<dbReference type="AlphaFoldDB" id="A0A1E5Q5T4"/>
<dbReference type="InterPro" id="IPR040064">
    <property type="entry name" value="MoaA-like"/>
</dbReference>
<dbReference type="RefSeq" id="WP_069958618.1">
    <property type="nucleotide sequence ID" value="NZ_MCGG01000046.1"/>
</dbReference>
<feature type="binding site" evidence="12">
    <location>
        <position position="26"/>
    </location>
    <ligand>
        <name>S-adenosyl-L-methionine</name>
        <dbReference type="ChEBI" id="CHEBI:59789"/>
    </ligand>
</feature>
<comment type="cofactor">
    <cofactor evidence="12">
        <name>[4Fe-4S] cluster</name>
        <dbReference type="ChEBI" id="CHEBI:49883"/>
    </cofactor>
    <text evidence="12">Binds 2 [4Fe-4S] clusters. Binds 1 [4Fe-4S] cluster coordinated with 3 cysteines and an exchangeable S-adenosyl-L-methionine and 1 [4Fe-4S] cluster coordinated with 3 cysteines and the GTP-derived substrate.</text>
</comment>
<dbReference type="InterPro" id="IPR007197">
    <property type="entry name" value="rSAM"/>
</dbReference>
<dbReference type="Pfam" id="PF06463">
    <property type="entry name" value="Mob_synth_C"/>
    <property type="match status" value="1"/>
</dbReference>
<evidence type="ECO:0000256" key="10">
    <source>
        <dbReference type="ARBA" id="ARBA00023239"/>
    </source>
</evidence>
<dbReference type="InterPro" id="IPR050105">
    <property type="entry name" value="MoCo_biosynth_MoaA/MoaC"/>
</dbReference>
<dbReference type="GO" id="GO:0006777">
    <property type="term" value="P:Mo-molybdopterin cofactor biosynthetic process"/>
    <property type="evidence" value="ECO:0007669"/>
    <property type="project" value="UniProtKB-UniRule"/>
</dbReference>
<keyword evidence="10 12" id="KW-0456">Lyase</keyword>
<reference evidence="15" key="1">
    <citation type="submission" date="2016-07" db="EMBL/GenBank/DDBJ databases">
        <authorList>
            <person name="Florea S."/>
            <person name="Webb J.S."/>
            <person name="Jaromczyk J."/>
            <person name="Schardl C.L."/>
        </authorList>
    </citation>
    <scope>NUCLEOTIDE SEQUENCE [LARGE SCALE GENOMIC DNA]</scope>
    <source>
        <strain evidence="15">MV-1</strain>
    </source>
</reference>
<feature type="binding site" evidence="12">
    <location>
        <position position="20"/>
    </location>
    <ligand>
        <name>[4Fe-4S] cluster</name>
        <dbReference type="ChEBI" id="CHEBI:49883"/>
        <label>1</label>
        <note>4Fe-4S-S-AdoMet</note>
    </ligand>
</feature>
<evidence type="ECO:0000256" key="3">
    <source>
        <dbReference type="ARBA" id="ARBA00022691"/>
    </source>
</evidence>
<dbReference type="PANTHER" id="PTHR22960:SF0">
    <property type="entry name" value="MOLYBDENUM COFACTOR BIOSYNTHESIS PROTEIN 1"/>
    <property type="match status" value="1"/>
</dbReference>
<evidence type="ECO:0000256" key="9">
    <source>
        <dbReference type="ARBA" id="ARBA00023150"/>
    </source>
</evidence>
<dbReference type="EMBL" id="MCGG01000046">
    <property type="protein sequence ID" value="OEJ65680.1"/>
    <property type="molecule type" value="Genomic_DNA"/>
</dbReference>
<proteinExistence type="inferred from homology"/>
<feature type="binding site" evidence="12">
    <location>
        <position position="27"/>
    </location>
    <ligand>
        <name>[4Fe-4S] cluster</name>
        <dbReference type="ChEBI" id="CHEBI:49883"/>
        <label>1</label>
        <note>4Fe-4S-S-AdoMet</note>
    </ligand>
</feature>
<dbReference type="InterPro" id="IPR006638">
    <property type="entry name" value="Elp3/MiaA/NifB-like_rSAM"/>
</dbReference>